<dbReference type="AlphaFoldDB" id="A0AAD7MNZ5"/>
<evidence type="ECO:0000313" key="3">
    <source>
        <dbReference type="Proteomes" id="UP001215280"/>
    </source>
</evidence>
<name>A0AAD7MNZ5_9AGAR</name>
<comment type="caution">
    <text evidence="2">The sequence shown here is derived from an EMBL/GenBank/DDBJ whole genome shotgun (WGS) entry which is preliminary data.</text>
</comment>
<feature type="compositionally biased region" description="Basic and acidic residues" evidence="1">
    <location>
        <begin position="170"/>
        <end position="179"/>
    </location>
</feature>
<organism evidence="2 3">
    <name type="scientific">Mycena maculata</name>
    <dbReference type="NCBI Taxonomy" id="230809"/>
    <lineage>
        <taxon>Eukaryota</taxon>
        <taxon>Fungi</taxon>
        <taxon>Dikarya</taxon>
        <taxon>Basidiomycota</taxon>
        <taxon>Agaricomycotina</taxon>
        <taxon>Agaricomycetes</taxon>
        <taxon>Agaricomycetidae</taxon>
        <taxon>Agaricales</taxon>
        <taxon>Marasmiineae</taxon>
        <taxon>Mycenaceae</taxon>
        <taxon>Mycena</taxon>
    </lineage>
</organism>
<gene>
    <name evidence="2" type="ORF">DFH07DRAFT_946076</name>
</gene>
<keyword evidence="3" id="KW-1185">Reference proteome</keyword>
<protein>
    <submittedName>
        <fullName evidence="2">Uncharacterized protein</fullName>
    </submittedName>
</protein>
<sequence length="296" mass="32780">MQHVTCRKWPDLRKEAWTRRISRKKVPPLAFHHVTRLASAENDQAAILGFFARTRLEKNANRPHQESSQNRLRINSESLQNDCLESIAEAPARPRLRYGDSFKNPRATPFAREVVQHLNRPCSSKDFCLRTVESVEQVFVQQCEGTRWRSLEGKAPIGVGGHSMASSPHRYPDKDRTEGRGAGVPLGSGRGIVLQIYSGLRVGSRAAGLEARPLIASLPYRSVSRSSWSNNPVAIRSAEKHAPQAHGTKLQYGKGWRTGPRYAVGSESSRPRAGCAVSAAEWSSYGASDSRLGVFL</sequence>
<accession>A0AAD7MNZ5</accession>
<dbReference type="Proteomes" id="UP001215280">
    <property type="component" value="Unassembled WGS sequence"/>
</dbReference>
<evidence type="ECO:0000313" key="2">
    <source>
        <dbReference type="EMBL" id="KAJ7726255.1"/>
    </source>
</evidence>
<feature type="region of interest" description="Disordered" evidence="1">
    <location>
        <begin position="159"/>
        <end position="184"/>
    </location>
</feature>
<reference evidence="2" key="1">
    <citation type="submission" date="2023-03" db="EMBL/GenBank/DDBJ databases">
        <title>Massive genome expansion in bonnet fungi (Mycena s.s.) driven by repeated elements and novel gene families across ecological guilds.</title>
        <authorList>
            <consortium name="Lawrence Berkeley National Laboratory"/>
            <person name="Harder C.B."/>
            <person name="Miyauchi S."/>
            <person name="Viragh M."/>
            <person name="Kuo A."/>
            <person name="Thoen E."/>
            <person name="Andreopoulos B."/>
            <person name="Lu D."/>
            <person name="Skrede I."/>
            <person name="Drula E."/>
            <person name="Henrissat B."/>
            <person name="Morin E."/>
            <person name="Kohler A."/>
            <person name="Barry K."/>
            <person name="LaButti K."/>
            <person name="Morin E."/>
            <person name="Salamov A."/>
            <person name="Lipzen A."/>
            <person name="Mereny Z."/>
            <person name="Hegedus B."/>
            <person name="Baldrian P."/>
            <person name="Stursova M."/>
            <person name="Weitz H."/>
            <person name="Taylor A."/>
            <person name="Grigoriev I.V."/>
            <person name="Nagy L.G."/>
            <person name="Martin F."/>
            <person name="Kauserud H."/>
        </authorList>
    </citation>
    <scope>NUCLEOTIDE SEQUENCE</scope>
    <source>
        <strain evidence="2">CBHHK188m</strain>
    </source>
</reference>
<evidence type="ECO:0000256" key="1">
    <source>
        <dbReference type="SAM" id="MobiDB-lite"/>
    </source>
</evidence>
<dbReference type="EMBL" id="JARJLG010000221">
    <property type="protein sequence ID" value="KAJ7726255.1"/>
    <property type="molecule type" value="Genomic_DNA"/>
</dbReference>
<proteinExistence type="predicted"/>